<gene>
    <name evidence="12" type="ORF">BV898_03132</name>
</gene>
<keyword evidence="7" id="KW-0675">Receptor</keyword>
<dbReference type="Gene3D" id="1.20.1070.10">
    <property type="entry name" value="Rhodopsin 7-helix transmembrane proteins"/>
    <property type="match status" value="1"/>
</dbReference>
<dbReference type="PROSITE" id="PS50262">
    <property type="entry name" value="G_PROTEIN_RECEP_F1_2"/>
    <property type="match status" value="1"/>
</dbReference>
<dbReference type="CDD" id="cd00637">
    <property type="entry name" value="7tm_classA_rhodopsin-like"/>
    <property type="match status" value="1"/>
</dbReference>
<keyword evidence="3 10" id="KW-0812">Transmembrane</keyword>
<dbReference type="GO" id="GO:0005886">
    <property type="term" value="C:plasma membrane"/>
    <property type="evidence" value="ECO:0007669"/>
    <property type="project" value="UniProtKB-SubCell"/>
</dbReference>
<dbReference type="Pfam" id="PF00001">
    <property type="entry name" value="7tm_1"/>
    <property type="match status" value="1"/>
</dbReference>
<dbReference type="SUPFAM" id="SSF81321">
    <property type="entry name" value="Family A G protein-coupled receptor-like"/>
    <property type="match status" value="1"/>
</dbReference>
<keyword evidence="13" id="KW-1185">Reference proteome</keyword>
<dbReference type="EMBL" id="MTYJ01000014">
    <property type="protein sequence ID" value="OQV23087.1"/>
    <property type="molecule type" value="Genomic_DNA"/>
</dbReference>
<feature type="transmembrane region" description="Helical" evidence="10">
    <location>
        <begin position="283"/>
        <end position="302"/>
    </location>
</feature>
<keyword evidence="5" id="KW-0297">G-protein coupled receptor</keyword>
<evidence type="ECO:0000256" key="10">
    <source>
        <dbReference type="SAM" id="Phobius"/>
    </source>
</evidence>
<feature type="transmembrane region" description="Helical" evidence="10">
    <location>
        <begin position="250"/>
        <end position="271"/>
    </location>
</feature>
<keyword evidence="4 10" id="KW-1133">Transmembrane helix</keyword>
<evidence type="ECO:0000256" key="6">
    <source>
        <dbReference type="ARBA" id="ARBA00023136"/>
    </source>
</evidence>
<evidence type="ECO:0000256" key="4">
    <source>
        <dbReference type="ARBA" id="ARBA00022989"/>
    </source>
</evidence>
<feature type="transmembrane region" description="Helical" evidence="10">
    <location>
        <begin position="209"/>
        <end position="229"/>
    </location>
</feature>
<dbReference type="InterPro" id="IPR000276">
    <property type="entry name" value="GPCR_Rhodpsn"/>
</dbReference>
<evidence type="ECO:0000256" key="8">
    <source>
        <dbReference type="ARBA" id="ARBA00023224"/>
    </source>
</evidence>
<accession>A0A1W0X661</accession>
<dbReference type="AlphaFoldDB" id="A0A1W0X661"/>
<feature type="transmembrane region" description="Helical" evidence="10">
    <location>
        <begin position="73"/>
        <end position="96"/>
    </location>
</feature>
<evidence type="ECO:0000256" key="5">
    <source>
        <dbReference type="ARBA" id="ARBA00023040"/>
    </source>
</evidence>
<comment type="subcellular location">
    <subcellularLocation>
        <location evidence="1">Cell membrane</location>
        <topology evidence="1">Multi-pass membrane protein</topology>
    </subcellularLocation>
</comment>
<evidence type="ECO:0000256" key="2">
    <source>
        <dbReference type="ARBA" id="ARBA00022475"/>
    </source>
</evidence>
<dbReference type="GO" id="GO:0004930">
    <property type="term" value="F:G protein-coupled receptor activity"/>
    <property type="evidence" value="ECO:0007669"/>
    <property type="project" value="UniProtKB-KW"/>
</dbReference>
<reference evidence="13" key="1">
    <citation type="submission" date="2017-01" db="EMBL/GenBank/DDBJ databases">
        <title>Comparative genomics of anhydrobiosis in the tardigrade Hypsibius dujardini.</title>
        <authorList>
            <person name="Yoshida Y."/>
            <person name="Koutsovoulos G."/>
            <person name="Laetsch D."/>
            <person name="Stevens L."/>
            <person name="Kumar S."/>
            <person name="Horikawa D."/>
            <person name="Ishino K."/>
            <person name="Komine S."/>
            <person name="Tomita M."/>
            <person name="Blaxter M."/>
            <person name="Arakawa K."/>
        </authorList>
    </citation>
    <scope>NUCLEOTIDE SEQUENCE [LARGE SCALE GENOMIC DNA]</scope>
    <source>
        <strain evidence="13">Z151</strain>
    </source>
</reference>
<evidence type="ECO:0000256" key="1">
    <source>
        <dbReference type="ARBA" id="ARBA00004651"/>
    </source>
</evidence>
<evidence type="ECO:0000259" key="11">
    <source>
        <dbReference type="PROSITE" id="PS50262"/>
    </source>
</evidence>
<dbReference type="Proteomes" id="UP000192578">
    <property type="component" value="Unassembled WGS sequence"/>
</dbReference>
<evidence type="ECO:0000313" key="13">
    <source>
        <dbReference type="Proteomes" id="UP000192578"/>
    </source>
</evidence>
<sequence>MSVMNNQTYQDLHYLGAPMVNSTNSTSNAPSRYYQMLFFLLAVLLTNAAGAIANVILLLAMAIHRPLRKSSSCVLIAQCIVIDLYVTTVAVPLTAVPFYMGSKAKLSANFCRYETLFLYLAYSCGMYAEAVVAVHRLIATVLPQHFALFKRRSSIIGMLLLPWCISVTHAIFPTLGIGSRVIPSSRGGGCLVIPSGSHASFMALVGVGYYFPTVVIGLSYIIVLVKTLIDLRKRKSSRSLRRRLEISRTLFLSFLWHCLTVYPPLIVMGSFPEHFYKNLALQLAIMWLGNSFSAINPVFFWASSQLFQDGIKDVLRYRWIRIRHRAIVPGQRTMGNGAGGNGTHAAEKDDDD</sequence>
<comment type="caution">
    <text evidence="12">The sequence shown here is derived from an EMBL/GenBank/DDBJ whole genome shotgun (WGS) entry which is preliminary data.</text>
</comment>
<keyword evidence="8" id="KW-0807">Transducer</keyword>
<dbReference type="PANTHER" id="PTHR24228:SF59">
    <property type="entry name" value="NEUROPEPTIDE RECEPTOR 15"/>
    <property type="match status" value="1"/>
</dbReference>
<keyword evidence="6 10" id="KW-0472">Membrane</keyword>
<evidence type="ECO:0000256" key="3">
    <source>
        <dbReference type="ARBA" id="ARBA00022692"/>
    </source>
</evidence>
<proteinExistence type="predicted"/>
<evidence type="ECO:0000313" key="12">
    <source>
        <dbReference type="EMBL" id="OQV23087.1"/>
    </source>
</evidence>
<evidence type="ECO:0000256" key="7">
    <source>
        <dbReference type="ARBA" id="ARBA00023170"/>
    </source>
</evidence>
<feature type="region of interest" description="Disordered" evidence="9">
    <location>
        <begin position="331"/>
        <end position="352"/>
    </location>
</feature>
<protein>
    <recommendedName>
        <fullName evidence="11">G-protein coupled receptors family 1 profile domain-containing protein</fullName>
    </recommendedName>
</protein>
<evidence type="ECO:0000256" key="9">
    <source>
        <dbReference type="SAM" id="MobiDB-lite"/>
    </source>
</evidence>
<keyword evidence="2" id="KW-1003">Cell membrane</keyword>
<feature type="transmembrane region" description="Helical" evidence="10">
    <location>
        <begin position="36"/>
        <end position="61"/>
    </location>
</feature>
<dbReference type="PANTHER" id="PTHR24228">
    <property type="entry name" value="B2 BRADYKININ RECEPTOR/ANGIOTENSIN II RECEPTOR"/>
    <property type="match status" value="1"/>
</dbReference>
<name>A0A1W0X661_HYPEX</name>
<feature type="transmembrane region" description="Helical" evidence="10">
    <location>
        <begin position="155"/>
        <end position="177"/>
    </location>
</feature>
<feature type="domain" description="G-protein coupled receptors family 1 profile" evidence="11">
    <location>
        <begin position="53"/>
        <end position="300"/>
    </location>
</feature>
<feature type="transmembrane region" description="Helical" evidence="10">
    <location>
        <begin position="116"/>
        <end position="134"/>
    </location>
</feature>
<organism evidence="12 13">
    <name type="scientific">Hypsibius exemplaris</name>
    <name type="common">Freshwater tardigrade</name>
    <dbReference type="NCBI Taxonomy" id="2072580"/>
    <lineage>
        <taxon>Eukaryota</taxon>
        <taxon>Metazoa</taxon>
        <taxon>Ecdysozoa</taxon>
        <taxon>Tardigrada</taxon>
        <taxon>Eutardigrada</taxon>
        <taxon>Parachela</taxon>
        <taxon>Hypsibioidea</taxon>
        <taxon>Hypsibiidae</taxon>
        <taxon>Hypsibius</taxon>
    </lineage>
</organism>
<dbReference type="InterPro" id="IPR017452">
    <property type="entry name" value="GPCR_Rhodpsn_7TM"/>
</dbReference>